<comment type="caution">
    <text evidence="3">The sequence shown here is derived from an EMBL/GenBank/DDBJ whole genome shotgun (WGS) entry which is preliminary data.</text>
</comment>
<gene>
    <name evidence="3" type="ORF">CYCCA115_LOCUS8528</name>
</gene>
<organism evidence="3 4">
    <name type="scientific">Cylindrotheca closterium</name>
    <dbReference type="NCBI Taxonomy" id="2856"/>
    <lineage>
        <taxon>Eukaryota</taxon>
        <taxon>Sar</taxon>
        <taxon>Stramenopiles</taxon>
        <taxon>Ochrophyta</taxon>
        <taxon>Bacillariophyta</taxon>
        <taxon>Bacillariophyceae</taxon>
        <taxon>Bacillariophycidae</taxon>
        <taxon>Bacillariales</taxon>
        <taxon>Bacillariaceae</taxon>
        <taxon>Cylindrotheca</taxon>
    </lineage>
</organism>
<dbReference type="EMBL" id="CAKOGP040001113">
    <property type="protein sequence ID" value="CAJ1943611.1"/>
    <property type="molecule type" value="Genomic_DNA"/>
</dbReference>
<feature type="chain" id="PRO_5042270831" description="DUF1995 domain-containing protein" evidence="1">
    <location>
        <begin position="21"/>
        <end position="346"/>
    </location>
</feature>
<evidence type="ECO:0000313" key="4">
    <source>
        <dbReference type="Proteomes" id="UP001295423"/>
    </source>
</evidence>
<dbReference type="InterPro" id="IPR053021">
    <property type="entry name" value="Chloroplast_ADK"/>
</dbReference>
<accession>A0AAD2FJ82</accession>
<protein>
    <recommendedName>
        <fullName evidence="2">DUF1995 domain-containing protein</fullName>
    </recommendedName>
</protein>
<feature type="signal peptide" evidence="1">
    <location>
        <begin position="1"/>
        <end position="20"/>
    </location>
</feature>
<dbReference type="Proteomes" id="UP001295423">
    <property type="component" value="Unassembled WGS sequence"/>
</dbReference>
<dbReference type="PANTHER" id="PTHR35509">
    <property type="entry name" value="DOMAIN PROTEIN, PUTATIVE (DUF1995)-RELATED"/>
    <property type="match status" value="1"/>
</dbReference>
<dbReference type="InterPro" id="IPR018962">
    <property type="entry name" value="DUF1995"/>
</dbReference>
<reference evidence="3" key="1">
    <citation type="submission" date="2023-08" db="EMBL/GenBank/DDBJ databases">
        <authorList>
            <person name="Audoor S."/>
            <person name="Bilcke G."/>
        </authorList>
    </citation>
    <scope>NUCLEOTIDE SEQUENCE</scope>
</reference>
<proteinExistence type="predicted"/>
<dbReference type="PANTHER" id="PTHR35509:SF4">
    <property type="entry name" value="DUF1995 DOMAIN-CONTAINING PROTEIN"/>
    <property type="match status" value="1"/>
</dbReference>
<name>A0AAD2FJ82_9STRA</name>
<feature type="domain" description="DUF1995" evidence="2">
    <location>
        <begin position="72"/>
        <end position="324"/>
    </location>
</feature>
<dbReference type="AlphaFoldDB" id="A0AAD2FJ82"/>
<keyword evidence="4" id="KW-1185">Reference proteome</keyword>
<keyword evidence="1" id="KW-0732">Signal</keyword>
<evidence type="ECO:0000313" key="3">
    <source>
        <dbReference type="EMBL" id="CAJ1943611.1"/>
    </source>
</evidence>
<sequence length="346" mass="37961">MQFKITSALSVLLLVPSTFGFSNTAGVSQVSCSSQSLVTPNKSLHILQSTNDVDNEAKVLTKEEITESLYFPLTFDDMVKQTSSTMQAAYEKGMTRQTIRILLPRSTDSENLGQFYETDAENEMGDSVLVPPDETWQGGIMQLYRACSYSCQEILRQFTRNAAGGVVPRLQEDRSVDESGVDGIGLWLTQGSTPADDVSCFVQPAQETVSAIESISQQAGSRLVTLMNPQWRITDDALDTASRSEGAWGTFASFLGGKGGSLRKLEELGFTNVFVMEGYVCRGGNTRMMKRFDSDWAVFAENDAGTEFIKVGTSETRPTYQDIDAMLEEKGVALKYARDIGLAPKL</sequence>
<evidence type="ECO:0000259" key="2">
    <source>
        <dbReference type="Pfam" id="PF09353"/>
    </source>
</evidence>
<dbReference type="Pfam" id="PF09353">
    <property type="entry name" value="DUF1995"/>
    <property type="match status" value="1"/>
</dbReference>
<evidence type="ECO:0000256" key="1">
    <source>
        <dbReference type="SAM" id="SignalP"/>
    </source>
</evidence>